<reference evidence="1" key="1">
    <citation type="submission" date="2015-05" db="EMBL/GenBank/DDBJ databases">
        <title>Permanent draft genome of Rhodopirellula islandicus K833.</title>
        <authorList>
            <person name="Kizina J."/>
            <person name="Richter M."/>
            <person name="Glockner F.O."/>
            <person name="Harder J."/>
        </authorList>
    </citation>
    <scope>NUCLEOTIDE SEQUENCE [LARGE SCALE GENOMIC DNA]</scope>
    <source>
        <strain evidence="1">K833</strain>
    </source>
</reference>
<dbReference type="AlphaFoldDB" id="A0A0J1BIA8"/>
<sequence>MQAVWCSLGLLSRSAGVLSAFELLWQTPLFPRTTGANAQTAHMVLPDHSCRPVSHNFYFTGVITTV</sequence>
<name>A0A0J1BIA8_RHOIS</name>
<accession>A0A0J1BIA8</accession>
<organism evidence="1 2">
    <name type="scientific">Rhodopirellula islandica</name>
    <dbReference type="NCBI Taxonomy" id="595434"/>
    <lineage>
        <taxon>Bacteria</taxon>
        <taxon>Pseudomonadati</taxon>
        <taxon>Planctomycetota</taxon>
        <taxon>Planctomycetia</taxon>
        <taxon>Pirellulales</taxon>
        <taxon>Pirellulaceae</taxon>
        <taxon>Rhodopirellula</taxon>
    </lineage>
</organism>
<protein>
    <submittedName>
        <fullName evidence="1">Uncharacterized protein</fullName>
    </submittedName>
</protein>
<evidence type="ECO:0000313" key="1">
    <source>
        <dbReference type="EMBL" id="KLU06280.1"/>
    </source>
</evidence>
<dbReference type="Proteomes" id="UP000036367">
    <property type="component" value="Unassembled WGS sequence"/>
</dbReference>
<comment type="caution">
    <text evidence="1">The sequence shown here is derived from an EMBL/GenBank/DDBJ whole genome shotgun (WGS) entry which is preliminary data.</text>
</comment>
<dbReference type="EMBL" id="LECT01000015">
    <property type="protein sequence ID" value="KLU06280.1"/>
    <property type="molecule type" value="Genomic_DNA"/>
</dbReference>
<evidence type="ECO:0000313" key="2">
    <source>
        <dbReference type="Proteomes" id="UP000036367"/>
    </source>
</evidence>
<gene>
    <name evidence="1" type="ORF">RISK_001491</name>
</gene>
<keyword evidence="2" id="KW-1185">Reference proteome</keyword>
<proteinExistence type="predicted"/>